<sequence>MSGSPQHKYLGRLGSVITGHLFLCDPHLRVKQKRLACDLGARWTKWLEHEFTDRKACSSNPTSASRLPLSRLGRPGSISALVSPSCGVAARHLKGVTAERLLACITDSYDSSASLMNESSVSIYSPIVLGRSERVAVGTSWYASVMIIVNAGLGASLLAFPQAYDLAGGIPISLTFQTILGVVAVGSLIILSYCADQNGTGTYQETVEACCGQWTNVICSVVIAVYTFGCSITYLIIIGDLWDKVFDYALTDESMRRMWYLDRKFIISVSSILIILPLCIPKRIDFLRFASTVGVLGVCYIGVLIVAEYFTDLPPPGPIKTRPTHLSDIFYVLPAICFGYQCHVSAVPVYACMRGRPNVRLFALTAGLAILLCYLSYVATGVFGYLSFGSHVSADVLVDYPARPEVVAGLALLAIKTYTTYPILHFCGRSAIQTTVLRYSPWARENWNHIEPRWRYVSTTAWFFVSLVFALFAPDIGLVIGLLGGIAGLFILVFPGLCFLNVLLRQSPGNLSAKSSAGIAMAMLYIILGGFLFGLTTAQSIMQFIKHFSRSAISDTLVHDPLAWFSRFLTAGHVK</sequence>
<evidence type="ECO:0000313" key="7">
    <source>
        <dbReference type="EMBL" id="KER25791.1"/>
    </source>
</evidence>
<evidence type="ECO:0000256" key="1">
    <source>
        <dbReference type="ARBA" id="ARBA00004141"/>
    </source>
</evidence>
<dbReference type="STRING" id="6198.A0A074ZER9"/>
<feature type="transmembrane region" description="Helical" evidence="5">
    <location>
        <begin position="141"/>
        <end position="160"/>
    </location>
</feature>
<name>A0A074ZER9_OPIVI</name>
<feature type="transmembrane region" description="Helical" evidence="5">
    <location>
        <begin position="516"/>
        <end position="535"/>
    </location>
</feature>
<dbReference type="InterPro" id="IPR013057">
    <property type="entry name" value="AA_transpt_TM"/>
</dbReference>
<reference evidence="7 8" key="1">
    <citation type="submission" date="2013-11" db="EMBL/GenBank/DDBJ databases">
        <title>Opisthorchis viverrini - life in the bile duct.</title>
        <authorList>
            <person name="Young N.D."/>
            <person name="Nagarajan N."/>
            <person name="Lin S.J."/>
            <person name="Korhonen P.K."/>
            <person name="Jex A.R."/>
            <person name="Hall R.S."/>
            <person name="Safavi-Hemami H."/>
            <person name="Kaewkong W."/>
            <person name="Bertrand D."/>
            <person name="Gao S."/>
            <person name="Seet Q."/>
            <person name="Wongkham S."/>
            <person name="Teh B.T."/>
            <person name="Wongkham C."/>
            <person name="Intapan P.M."/>
            <person name="Maleewong W."/>
            <person name="Yang X."/>
            <person name="Hu M."/>
            <person name="Wang Z."/>
            <person name="Hofmann A."/>
            <person name="Sternberg P.W."/>
            <person name="Tan P."/>
            <person name="Wang J."/>
            <person name="Gasser R.B."/>
        </authorList>
    </citation>
    <scope>NUCLEOTIDE SEQUENCE [LARGE SCALE GENOMIC DNA]</scope>
</reference>
<gene>
    <name evidence="7" type="ORF">T265_06823</name>
</gene>
<comment type="subcellular location">
    <subcellularLocation>
        <location evidence="1">Membrane</location>
        <topology evidence="1">Multi-pass membrane protein</topology>
    </subcellularLocation>
</comment>
<keyword evidence="4 5" id="KW-0472">Membrane</keyword>
<feature type="domain" description="Amino acid transporter transmembrane" evidence="6">
    <location>
        <begin position="139"/>
        <end position="541"/>
    </location>
</feature>
<feature type="transmembrane region" description="Helical" evidence="5">
    <location>
        <begin position="361"/>
        <end position="386"/>
    </location>
</feature>
<feature type="transmembrane region" description="Helical" evidence="5">
    <location>
        <begin position="329"/>
        <end position="349"/>
    </location>
</feature>
<evidence type="ECO:0000313" key="8">
    <source>
        <dbReference type="Proteomes" id="UP000054324"/>
    </source>
</evidence>
<dbReference type="GO" id="GO:0015179">
    <property type="term" value="F:L-amino acid transmembrane transporter activity"/>
    <property type="evidence" value="ECO:0007669"/>
    <property type="project" value="TreeGrafter"/>
</dbReference>
<keyword evidence="3 5" id="KW-1133">Transmembrane helix</keyword>
<dbReference type="Proteomes" id="UP000054324">
    <property type="component" value="Unassembled WGS sequence"/>
</dbReference>
<dbReference type="CTD" id="20321002"/>
<feature type="transmembrane region" description="Helical" evidence="5">
    <location>
        <begin position="214"/>
        <end position="238"/>
    </location>
</feature>
<evidence type="ECO:0000256" key="5">
    <source>
        <dbReference type="SAM" id="Phobius"/>
    </source>
</evidence>
<dbReference type="AlphaFoldDB" id="A0A074ZER9"/>
<dbReference type="PANTHER" id="PTHR22950:SF652">
    <property type="entry name" value="TRANSMEMBRANE AMINO ACID TRANSPORTER FAMILY PROTEIN"/>
    <property type="match status" value="1"/>
</dbReference>
<accession>A0A074ZER9</accession>
<feature type="transmembrane region" description="Helical" evidence="5">
    <location>
        <begin position="479"/>
        <end position="504"/>
    </location>
</feature>
<feature type="transmembrane region" description="Helical" evidence="5">
    <location>
        <begin position="454"/>
        <end position="473"/>
    </location>
</feature>
<dbReference type="PANTHER" id="PTHR22950">
    <property type="entry name" value="AMINO ACID TRANSPORTER"/>
    <property type="match status" value="1"/>
</dbReference>
<evidence type="ECO:0000256" key="3">
    <source>
        <dbReference type="ARBA" id="ARBA00022989"/>
    </source>
</evidence>
<evidence type="ECO:0000259" key="6">
    <source>
        <dbReference type="Pfam" id="PF01490"/>
    </source>
</evidence>
<feature type="transmembrane region" description="Helical" evidence="5">
    <location>
        <begin position="258"/>
        <end position="279"/>
    </location>
</feature>
<keyword evidence="8" id="KW-1185">Reference proteome</keyword>
<dbReference type="OrthoDB" id="438545at2759"/>
<proteinExistence type="predicted"/>
<dbReference type="GeneID" id="20321002"/>
<evidence type="ECO:0000256" key="2">
    <source>
        <dbReference type="ARBA" id="ARBA00022692"/>
    </source>
</evidence>
<feature type="transmembrane region" description="Helical" evidence="5">
    <location>
        <begin position="172"/>
        <end position="193"/>
    </location>
</feature>
<evidence type="ECO:0000256" key="4">
    <source>
        <dbReference type="ARBA" id="ARBA00023136"/>
    </source>
</evidence>
<dbReference type="Pfam" id="PF01490">
    <property type="entry name" value="Aa_trans"/>
    <property type="match status" value="1"/>
</dbReference>
<dbReference type="RefSeq" id="XP_009170461.1">
    <property type="nucleotide sequence ID" value="XM_009172197.1"/>
</dbReference>
<feature type="transmembrane region" description="Helical" evidence="5">
    <location>
        <begin position="406"/>
        <end position="424"/>
    </location>
</feature>
<dbReference type="KEGG" id="ovi:T265_06823"/>
<dbReference type="EMBL" id="KL596766">
    <property type="protein sequence ID" value="KER25791.1"/>
    <property type="molecule type" value="Genomic_DNA"/>
</dbReference>
<dbReference type="GO" id="GO:0016020">
    <property type="term" value="C:membrane"/>
    <property type="evidence" value="ECO:0007669"/>
    <property type="project" value="UniProtKB-SubCell"/>
</dbReference>
<organism evidence="7 8">
    <name type="scientific">Opisthorchis viverrini</name>
    <name type="common">Southeast Asian liver fluke</name>
    <dbReference type="NCBI Taxonomy" id="6198"/>
    <lineage>
        <taxon>Eukaryota</taxon>
        <taxon>Metazoa</taxon>
        <taxon>Spiralia</taxon>
        <taxon>Lophotrochozoa</taxon>
        <taxon>Platyhelminthes</taxon>
        <taxon>Trematoda</taxon>
        <taxon>Digenea</taxon>
        <taxon>Opisthorchiida</taxon>
        <taxon>Opisthorchiata</taxon>
        <taxon>Opisthorchiidae</taxon>
        <taxon>Opisthorchis</taxon>
    </lineage>
</organism>
<protein>
    <recommendedName>
        <fullName evidence="6">Amino acid transporter transmembrane domain-containing protein</fullName>
    </recommendedName>
</protein>
<feature type="transmembrane region" description="Helical" evidence="5">
    <location>
        <begin position="286"/>
        <end position="309"/>
    </location>
</feature>
<keyword evidence="2 5" id="KW-0812">Transmembrane</keyword>